<dbReference type="Gene3D" id="3.90.420.10">
    <property type="entry name" value="Oxidoreductase, molybdopterin-binding domain"/>
    <property type="match status" value="1"/>
</dbReference>
<gene>
    <name evidence="8" type="ORF">J421_1807</name>
</gene>
<dbReference type="Pfam" id="PF03404">
    <property type="entry name" value="Mo-co_dimer"/>
    <property type="match status" value="1"/>
</dbReference>
<keyword evidence="2" id="KW-0500">Molybdenum</keyword>
<protein>
    <submittedName>
        <fullName evidence="8">Oxidoreductase molybdopterin binding protein</fullName>
    </submittedName>
</protein>
<dbReference type="InParanoid" id="W0RE26"/>
<evidence type="ECO:0000256" key="1">
    <source>
        <dbReference type="ARBA" id="ARBA00001924"/>
    </source>
</evidence>
<feature type="compositionally biased region" description="Low complexity" evidence="5">
    <location>
        <begin position="30"/>
        <end position="48"/>
    </location>
</feature>
<dbReference type="GO" id="GO:0020037">
    <property type="term" value="F:heme binding"/>
    <property type="evidence" value="ECO:0007669"/>
    <property type="project" value="TreeGrafter"/>
</dbReference>
<dbReference type="InterPro" id="IPR019546">
    <property type="entry name" value="TAT_signal_bac_arc"/>
</dbReference>
<reference evidence="8 9" key="1">
    <citation type="journal article" date="2014" name="Genome Announc.">
        <title>Genome Sequence and Methylome of Soil Bacterium Gemmatirosa kalamazoonensis KBS708T, a Member of the Rarely Cultivated Gemmatimonadetes Phylum.</title>
        <authorList>
            <person name="Debruyn J.M."/>
            <person name="Radosevich M."/>
            <person name="Wommack K.E."/>
            <person name="Polson S.W."/>
            <person name="Hauser L.J."/>
            <person name="Fawaz M.N."/>
            <person name="Korlach J."/>
            <person name="Tsai Y.C."/>
        </authorList>
    </citation>
    <scope>NUCLEOTIDE SEQUENCE [LARGE SCALE GENOMIC DNA]</scope>
    <source>
        <strain evidence="8 9">KBS708</strain>
    </source>
</reference>
<feature type="domain" description="Moybdenum cofactor oxidoreductase dimerisation" evidence="7">
    <location>
        <begin position="319"/>
        <end position="430"/>
    </location>
</feature>
<dbReference type="Proteomes" id="UP000019151">
    <property type="component" value="Chromosome"/>
</dbReference>
<feature type="region of interest" description="Disordered" evidence="5">
    <location>
        <begin position="30"/>
        <end position="111"/>
    </location>
</feature>
<dbReference type="PROSITE" id="PS51318">
    <property type="entry name" value="TAT"/>
    <property type="match status" value="1"/>
</dbReference>
<dbReference type="NCBIfam" id="TIGR04555">
    <property type="entry name" value="sulfite_DH_soxC"/>
    <property type="match status" value="1"/>
</dbReference>
<dbReference type="OrthoDB" id="9778777at2"/>
<dbReference type="PANTHER" id="PTHR19372:SF7">
    <property type="entry name" value="SULFITE OXIDASE, MITOCHONDRIAL"/>
    <property type="match status" value="1"/>
</dbReference>
<dbReference type="InterPro" id="IPR030835">
    <property type="entry name" value="Sulfite_DH_SoxC"/>
</dbReference>
<evidence type="ECO:0000313" key="9">
    <source>
        <dbReference type="Proteomes" id="UP000019151"/>
    </source>
</evidence>
<evidence type="ECO:0000256" key="5">
    <source>
        <dbReference type="SAM" id="MobiDB-lite"/>
    </source>
</evidence>
<evidence type="ECO:0000256" key="3">
    <source>
        <dbReference type="ARBA" id="ARBA00022723"/>
    </source>
</evidence>
<dbReference type="GO" id="GO:0030151">
    <property type="term" value="F:molybdenum ion binding"/>
    <property type="evidence" value="ECO:0007669"/>
    <property type="project" value="InterPro"/>
</dbReference>
<evidence type="ECO:0000256" key="2">
    <source>
        <dbReference type="ARBA" id="ARBA00022505"/>
    </source>
</evidence>
<dbReference type="GO" id="GO:0008482">
    <property type="term" value="F:sulfite oxidase activity"/>
    <property type="evidence" value="ECO:0007669"/>
    <property type="project" value="TreeGrafter"/>
</dbReference>
<organism evidence="8 9">
    <name type="scientific">Gemmatirosa kalamazoonensis</name>
    <dbReference type="NCBI Taxonomy" id="861299"/>
    <lineage>
        <taxon>Bacteria</taxon>
        <taxon>Pseudomonadati</taxon>
        <taxon>Gemmatimonadota</taxon>
        <taxon>Gemmatimonadia</taxon>
        <taxon>Gemmatimonadales</taxon>
        <taxon>Gemmatimonadaceae</taxon>
        <taxon>Gemmatirosa</taxon>
    </lineage>
</organism>
<dbReference type="AlphaFoldDB" id="W0RE26"/>
<dbReference type="InterPro" id="IPR006311">
    <property type="entry name" value="TAT_signal"/>
</dbReference>
<dbReference type="SUPFAM" id="SSF81296">
    <property type="entry name" value="E set domains"/>
    <property type="match status" value="1"/>
</dbReference>
<proteinExistence type="predicted"/>
<keyword evidence="9" id="KW-1185">Reference proteome</keyword>
<dbReference type="InterPro" id="IPR005066">
    <property type="entry name" value="MoCF_OxRdtse_dimer"/>
</dbReference>
<dbReference type="KEGG" id="gba:J421_1807"/>
<keyword evidence="3" id="KW-0479">Metal-binding</keyword>
<sequence>MPDQDGSPPPLSRRALLGGAAAAAGGAVLGAWTQPPNAPNAATAQPNAKAGAVSEAARAAQPSEPAPNAGPPGPPQAPPDPTKVPGPPSEALGPRSPFETPALAPTGVTTGAANTPLQALAGTITPSDLHFQRHHAGVAIIDPARWELLVHGLVDRPTMFTLADLKRLPSVTRTCFVECSGNGRAAYRTPKREMTPQDVDGMSSNSEWTGVPASVLLREVGVQRGASWVLAEGGDASMLTRSVPMAKLLDDAIVAYAQNGEALRAANGYPVRLLLPGFEGNMCIKWLRRLEVKTVPSMTRNETAKYTDPLPNGTSRQFSFEMDAKSIITSPAYPERLAGPGWWQITGLAWSGRGRITRVEVSTDGGRSWAAAELQGPVLPKAYTRFSHMWRWDGRATRLMSRAVDETGYTQPTLAEFRRVRGPGTDYHYNHIRAWDVTADGHVFYGVS</sequence>
<dbReference type="InterPro" id="IPR008335">
    <property type="entry name" value="Mopterin_OxRdtase_euk"/>
</dbReference>
<accession>W0RE26</accession>
<evidence type="ECO:0000259" key="6">
    <source>
        <dbReference type="Pfam" id="PF00174"/>
    </source>
</evidence>
<dbReference type="PATRIC" id="fig|861299.3.peg.1838"/>
<dbReference type="NCBIfam" id="TIGR01409">
    <property type="entry name" value="TAT_signal_seq"/>
    <property type="match status" value="1"/>
</dbReference>
<dbReference type="eggNOG" id="COG2041">
    <property type="taxonomic scope" value="Bacteria"/>
</dbReference>
<feature type="domain" description="Oxidoreductase molybdopterin-binding" evidence="6">
    <location>
        <begin position="135"/>
        <end position="298"/>
    </location>
</feature>
<dbReference type="PANTHER" id="PTHR19372">
    <property type="entry name" value="SULFITE REDUCTASE"/>
    <property type="match status" value="1"/>
</dbReference>
<dbReference type="STRING" id="861299.J421_1807"/>
<dbReference type="HOGENOM" id="CLU_003827_5_5_0"/>
<dbReference type="EMBL" id="CP007128">
    <property type="protein sequence ID" value="AHG89344.1"/>
    <property type="molecule type" value="Genomic_DNA"/>
</dbReference>
<evidence type="ECO:0000313" key="8">
    <source>
        <dbReference type="EMBL" id="AHG89344.1"/>
    </source>
</evidence>
<dbReference type="InterPro" id="IPR014756">
    <property type="entry name" value="Ig_E-set"/>
</dbReference>
<dbReference type="Pfam" id="PF00174">
    <property type="entry name" value="Oxidored_molyb"/>
    <property type="match status" value="1"/>
</dbReference>
<dbReference type="Gene3D" id="2.60.40.650">
    <property type="match status" value="1"/>
</dbReference>
<name>W0RE26_9BACT</name>
<dbReference type="RefSeq" id="WP_025410847.1">
    <property type="nucleotide sequence ID" value="NZ_CP007128.1"/>
</dbReference>
<dbReference type="GO" id="GO:0043546">
    <property type="term" value="F:molybdopterin cofactor binding"/>
    <property type="evidence" value="ECO:0007669"/>
    <property type="project" value="TreeGrafter"/>
</dbReference>
<dbReference type="GO" id="GO:0006790">
    <property type="term" value="P:sulfur compound metabolic process"/>
    <property type="evidence" value="ECO:0007669"/>
    <property type="project" value="TreeGrafter"/>
</dbReference>
<comment type="cofactor">
    <cofactor evidence="1">
        <name>Mo-molybdopterin</name>
        <dbReference type="ChEBI" id="CHEBI:71302"/>
    </cofactor>
</comment>
<dbReference type="InterPro" id="IPR000572">
    <property type="entry name" value="OxRdtase_Mopterin-bd_dom"/>
</dbReference>
<feature type="compositionally biased region" description="Pro residues" evidence="5">
    <location>
        <begin position="64"/>
        <end position="88"/>
    </location>
</feature>
<keyword evidence="4" id="KW-0560">Oxidoreductase</keyword>
<evidence type="ECO:0000259" key="7">
    <source>
        <dbReference type="Pfam" id="PF03404"/>
    </source>
</evidence>
<dbReference type="InterPro" id="IPR036374">
    <property type="entry name" value="OxRdtase_Mopterin-bd_sf"/>
</dbReference>
<dbReference type="SUPFAM" id="SSF56524">
    <property type="entry name" value="Oxidoreductase molybdopterin-binding domain"/>
    <property type="match status" value="1"/>
</dbReference>
<evidence type="ECO:0000256" key="4">
    <source>
        <dbReference type="ARBA" id="ARBA00023002"/>
    </source>
</evidence>
<dbReference type="PRINTS" id="PR00407">
    <property type="entry name" value="EUMOPTERIN"/>
</dbReference>